<dbReference type="NCBIfam" id="TIGR00229">
    <property type="entry name" value="sensory_box"/>
    <property type="match status" value="1"/>
</dbReference>
<dbReference type="InterPro" id="IPR000014">
    <property type="entry name" value="PAS"/>
</dbReference>
<dbReference type="NCBIfam" id="TIGR00254">
    <property type="entry name" value="GGDEF"/>
    <property type="match status" value="1"/>
</dbReference>
<keyword evidence="4" id="KW-1185">Reference proteome</keyword>
<dbReference type="InterPro" id="IPR013656">
    <property type="entry name" value="PAS_4"/>
</dbReference>
<name>A2SHY0_METPP</name>
<dbReference type="Proteomes" id="UP000000366">
    <property type="component" value="Chromosome"/>
</dbReference>
<dbReference type="SMART" id="SM00267">
    <property type="entry name" value="GGDEF"/>
    <property type="match status" value="1"/>
</dbReference>
<dbReference type="InterPro" id="IPR035965">
    <property type="entry name" value="PAS-like_dom_sf"/>
</dbReference>
<dbReference type="PANTHER" id="PTHR46663:SF4">
    <property type="entry name" value="DIGUANYLATE CYCLASE DGCT-RELATED"/>
    <property type="match status" value="1"/>
</dbReference>
<keyword evidence="1" id="KW-0812">Transmembrane</keyword>
<evidence type="ECO:0000259" key="2">
    <source>
        <dbReference type="PROSITE" id="PS50887"/>
    </source>
</evidence>
<dbReference type="SUPFAM" id="SSF55785">
    <property type="entry name" value="PYP-like sensor domain (PAS domain)"/>
    <property type="match status" value="1"/>
</dbReference>
<dbReference type="CDD" id="cd00130">
    <property type="entry name" value="PAS"/>
    <property type="match status" value="1"/>
</dbReference>
<dbReference type="Gene3D" id="3.30.450.20">
    <property type="entry name" value="PAS domain"/>
    <property type="match status" value="2"/>
</dbReference>
<dbReference type="PROSITE" id="PS50887">
    <property type="entry name" value="GGDEF"/>
    <property type="match status" value="1"/>
</dbReference>
<dbReference type="KEGG" id="mpt:Mpe_A2213"/>
<evidence type="ECO:0000313" key="3">
    <source>
        <dbReference type="EMBL" id="ABM95169.1"/>
    </source>
</evidence>
<protein>
    <submittedName>
        <fullName evidence="3">GGDEF domain containing protein</fullName>
    </submittedName>
</protein>
<dbReference type="InterPro" id="IPR000160">
    <property type="entry name" value="GGDEF_dom"/>
</dbReference>
<dbReference type="AlphaFoldDB" id="A2SHY0"/>
<evidence type="ECO:0000256" key="1">
    <source>
        <dbReference type="SAM" id="Phobius"/>
    </source>
</evidence>
<proteinExistence type="predicted"/>
<dbReference type="GO" id="GO:0003824">
    <property type="term" value="F:catalytic activity"/>
    <property type="evidence" value="ECO:0007669"/>
    <property type="project" value="UniProtKB-ARBA"/>
</dbReference>
<dbReference type="EMBL" id="CP000555">
    <property type="protein sequence ID" value="ABM95169.1"/>
    <property type="molecule type" value="Genomic_DNA"/>
</dbReference>
<feature type="transmembrane region" description="Helical" evidence="1">
    <location>
        <begin position="309"/>
        <end position="328"/>
    </location>
</feature>
<reference evidence="3 4" key="1">
    <citation type="journal article" date="2007" name="J. Bacteriol.">
        <title>Whole-genome analysis of the methyl tert-butyl ether-degrading beta-proteobacterium Methylibium petroleiphilum PM1.</title>
        <authorList>
            <person name="Kane S.R."/>
            <person name="Chakicherla A.Y."/>
            <person name="Chain P.S.G."/>
            <person name="Schmidt R."/>
            <person name="Shin M.W."/>
            <person name="Legler T.C."/>
            <person name="Scow K.M."/>
            <person name="Larimer F.W."/>
            <person name="Lucas S.M."/>
            <person name="Richardson P.M."/>
            <person name="Hristova K.R."/>
        </authorList>
    </citation>
    <scope>NUCLEOTIDE SEQUENCE [LARGE SCALE GENOMIC DNA]</scope>
    <source>
        <strain evidence="4">ATCC BAA-1232 / LMG 22953 / PM1</strain>
    </source>
</reference>
<accession>A2SHY0</accession>
<dbReference type="InterPro" id="IPR052163">
    <property type="entry name" value="DGC-Regulatory_Protein"/>
</dbReference>
<dbReference type="Pfam" id="PF00990">
    <property type="entry name" value="GGDEF"/>
    <property type="match status" value="1"/>
</dbReference>
<dbReference type="Pfam" id="PF08448">
    <property type="entry name" value="PAS_4"/>
    <property type="match status" value="1"/>
</dbReference>
<dbReference type="Gene3D" id="3.30.70.270">
    <property type="match status" value="1"/>
</dbReference>
<keyword evidence="1" id="KW-1133">Transmembrane helix</keyword>
<dbReference type="STRING" id="420662.Mpe_A2213"/>
<dbReference type="InterPro" id="IPR043128">
    <property type="entry name" value="Rev_trsase/Diguanyl_cyclase"/>
</dbReference>
<feature type="domain" description="GGDEF" evidence="2">
    <location>
        <begin position="504"/>
        <end position="636"/>
    </location>
</feature>
<sequence length="641" mass="70072">MRYRNRRVADRPQRMCPDAISMTENSSARSPLTSSVTLHSALLAAAVLLLAVLGVVTQLSLDTARRNEVQRALRDTERNTQKLAVRVGEVLDRVDQTTLLVKSLHETGNPTSLSGLRAAGLVTLDTTRALLITDRHGVVQESTSPDVALNVADEDDFKRHLHDPVLGLSIGAPQPDHLNGGWMLPVMRRLTHDGQFDGVVVAMLDPGSLTKGFDHGEAPGTVITVIGLDNINRSRRLDGSISFGEKVDAQKVLQRSREIRETLQPFYSQVDGTARFFTALPIDRYPMVAVVAVSADAVTAGYQQTRLRLLGWSAAVALLIVFGTLVLWRQARGLDSSRREARRAKALYVATLDGSLDALWLMRAERDASGQTHDFVITDANRRAGAMLGLDPAAMIGRRATELVPSIREDGLLNLLLTVLQRQKPMDVEAQAVATSMRGRWMHFQVVPVEEGVALITRDIDDRKRAEAQLADIARRDALTQLPNRRHFEEQLELAAARAQRSGRPMALVYLDLDGFKRVNDTLGHEAGDRLLISVALRLTACVRVTDLVSRLGGDEFTVILEESGTAEDRLQLCERILAQLSEPHVLAGQATVSTPSLGMAVYLPGESLDSLRKRADGAMYDAKRAGKACLRIAASASTAS</sequence>
<dbReference type="CDD" id="cd01949">
    <property type="entry name" value="GGDEF"/>
    <property type="match status" value="1"/>
</dbReference>
<feature type="transmembrane region" description="Helical" evidence="1">
    <location>
        <begin position="41"/>
        <end position="61"/>
    </location>
</feature>
<dbReference type="CDD" id="cd12914">
    <property type="entry name" value="PDC1_DGC_like"/>
    <property type="match status" value="1"/>
</dbReference>
<dbReference type="FunFam" id="3.30.70.270:FF:000001">
    <property type="entry name" value="Diguanylate cyclase domain protein"/>
    <property type="match status" value="1"/>
</dbReference>
<gene>
    <name evidence="3" type="ordered locus">Mpe_A2213</name>
</gene>
<dbReference type="PANTHER" id="PTHR46663">
    <property type="entry name" value="DIGUANYLATE CYCLASE DGCT-RELATED"/>
    <property type="match status" value="1"/>
</dbReference>
<dbReference type="eggNOG" id="COG2199">
    <property type="taxonomic scope" value="Bacteria"/>
</dbReference>
<dbReference type="HOGENOM" id="CLU_000445_134_2_4"/>
<keyword evidence="1" id="KW-0472">Membrane</keyword>
<dbReference type="SUPFAM" id="SSF55073">
    <property type="entry name" value="Nucleotide cyclase"/>
    <property type="match status" value="1"/>
</dbReference>
<dbReference type="InterPro" id="IPR029787">
    <property type="entry name" value="Nucleotide_cyclase"/>
</dbReference>
<organism evidence="3 4">
    <name type="scientific">Methylibium petroleiphilum (strain ATCC BAA-1232 / LMG 22953 / PM1)</name>
    <dbReference type="NCBI Taxonomy" id="420662"/>
    <lineage>
        <taxon>Bacteria</taxon>
        <taxon>Pseudomonadati</taxon>
        <taxon>Pseudomonadota</taxon>
        <taxon>Betaproteobacteria</taxon>
        <taxon>Burkholderiales</taxon>
        <taxon>Sphaerotilaceae</taxon>
        <taxon>Methylibium</taxon>
    </lineage>
</organism>
<evidence type="ECO:0000313" key="4">
    <source>
        <dbReference type="Proteomes" id="UP000000366"/>
    </source>
</evidence>